<accession>A0ABT2HAU3</accession>
<feature type="non-terminal residue" evidence="1">
    <location>
        <position position="229"/>
    </location>
</feature>
<organism evidence="1 2">
    <name type="scientific">Herbiconiux daphne</name>
    <dbReference type="NCBI Taxonomy" id="2970914"/>
    <lineage>
        <taxon>Bacteria</taxon>
        <taxon>Bacillati</taxon>
        <taxon>Actinomycetota</taxon>
        <taxon>Actinomycetes</taxon>
        <taxon>Micrococcales</taxon>
        <taxon>Microbacteriaceae</taxon>
        <taxon>Herbiconiux</taxon>
    </lineage>
</organism>
<dbReference type="Proteomes" id="UP001165586">
    <property type="component" value="Unassembled WGS sequence"/>
</dbReference>
<name>A0ABT2HAU3_9MICO</name>
<sequence>MNGKAIEGLTSQDKATLNEELRPYAAVITSATGSLSSNPLESGYVAAKASTTYSKTNEENVLIKSLFNAPANPVDTGLGQGKATGFKSYTASAQVKSKVAPGVSTGALIVQGTDAAISTSVISQVPSQNFHDANLFGVKDVVEGARVQNKAMWDAVTGYDSQLANVQALIRSLTGVSELGEKAGFTASNWNAVKATLGQLAFKSGITDKPTDPFSAGAVLSEVIEDAYN</sequence>
<dbReference type="RefSeq" id="WP_259543373.1">
    <property type="nucleotide sequence ID" value="NZ_JANLCJ010000388.1"/>
</dbReference>
<keyword evidence="2" id="KW-1185">Reference proteome</keyword>
<proteinExistence type="predicted"/>
<protein>
    <submittedName>
        <fullName evidence="1">Uncharacterized protein</fullName>
    </submittedName>
</protein>
<evidence type="ECO:0000313" key="2">
    <source>
        <dbReference type="Proteomes" id="UP001165586"/>
    </source>
</evidence>
<evidence type="ECO:0000313" key="1">
    <source>
        <dbReference type="EMBL" id="MCS5737070.1"/>
    </source>
</evidence>
<dbReference type="EMBL" id="JANLCJ010000388">
    <property type="protein sequence ID" value="MCS5737070.1"/>
    <property type="molecule type" value="Genomic_DNA"/>
</dbReference>
<reference evidence="1" key="1">
    <citation type="submission" date="2022-08" db="EMBL/GenBank/DDBJ databases">
        <authorList>
            <person name="Deng Y."/>
            <person name="Han X.-F."/>
            <person name="Zhang Y.-Q."/>
        </authorList>
    </citation>
    <scope>NUCLEOTIDE SEQUENCE</scope>
    <source>
        <strain evidence="1">CPCC 203386</strain>
    </source>
</reference>
<comment type="caution">
    <text evidence="1">The sequence shown here is derived from an EMBL/GenBank/DDBJ whole genome shotgun (WGS) entry which is preliminary data.</text>
</comment>
<gene>
    <name evidence="1" type="ORF">N1032_25410</name>
</gene>